<dbReference type="GO" id="GO:0006412">
    <property type="term" value="P:translation"/>
    <property type="evidence" value="ECO:0007669"/>
    <property type="project" value="UniProtKB-UniRule"/>
</dbReference>
<comment type="function">
    <text evidence="4">Binds to the 23S rRNA.</text>
</comment>
<evidence type="ECO:0000313" key="9">
    <source>
        <dbReference type="Proteomes" id="UP000004211"/>
    </source>
</evidence>
<keyword evidence="4" id="KW-0699">rRNA-binding</keyword>
<dbReference type="GO" id="GO:0019843">
    <property type="term" value="F:rRNA binding"/>
    <property type="evidence" value="ECO:0007669"/>
    <property type="project" value="UniProtKB-UniRule"/>
</dbReference>
<evidence type="ECO:0000256" key="5">
    <source>
        <dbReference type="RuleBase" id="RU003888"/>
    </source>
</evidence>
<accession>E1L670</accession>
<evidence type="ECO:0000256" key="1">
    <source>
        <dbReference type="ARBA" id="ARBA00007320"/>
    </source>
</evidence>
<reference evidence="8 9" key="1">
    <citation type="submission" date="2010-08" db="EMBL/GenBank/DDBJ databases">
        <authorList>
            <person name="Durkin A.S."/>
            <person name="Madupu R."/>
            <person name="Torralba M."/>
            <person name="Gillis M."/>
            <person name="Methe B."/>
            <person name="Sutton G."/>
            <person name="Nelson K.E."/>
        </authorList>
    </citation>
    <scope>NUCLEOTIDE SEQUENCE [LARGE SCALE GENOMIC DNA]</scope>
    <source>
        <strain evidence="8 9">ACS-049-V-Sch6</strain>
    </source>
</reference>
<dbReference type="InterPro" id="IPR036227">
    <property type="entry name" value="Ribosomal_uL15/eL18_sf"/>
</dbReference>
<dbReference type="HAMAP" id="MF_01341">
    <property type="entry name" value="Ribosomal_uL15"/>
    <property type="match status" value="1"/>
</dbReference>
<dbReference type="eggNOG" id="COG0200">
    <property type="taxonomic scope" value="Bacteria"/>
</dbReference>
<dbReference type="Pfam" id="PF00828">
    <property type="entry name" value="Ribosomal_L27A"/>
    <property type="match status" value="1"/>
</dbReference>
<dbReference type="Gene3D" id="3.100.10.10">
    <property type="match status" value="1"/>
</dbReference>
<dbReference type="PANTHER" id="PTHR12934">
    <property type="entry name" value="50S RIBOSOMAL PROTEIN L15"/>
    <property type="match status" value="1"/>
</dbReference>
<keyword evidence="4" id="KW-0694">RNA-binding</keyword>
<dbReference type="InterPro" id="IPR005749">
    <property type="entry name" value="Ribosomal_uL15_bac-type"/>
</dbReference>
<keyword evidence="2 4" id="KW-0689">Ribosomal protein</keyword>
<protein>
    <recommendedName>
        <fullName evidence="4">Large ribosomal subunit protein uL15</fullName>
    </recommendedName>
</protein>
<dbReference type="PANTHER" id="PTHR12934:SF11">
    <property type="entry name" value="LARGE RIBOSOMAL SUBUNIT PROTEIN UL15M"/>
    <property type="match status" value="1"/>
</dbReference>
<dbReference type="PROSITE" id="PS00475">
    <property type="entry name" value="RIBOSOMAL_L15"/>
    <property type="match status" value="1"/>
</dbReference>
<evidence type="ECO:0000256" key="6">
    <source>
        <dbReference type="SAM" id="MobiDB-lite"/>
    </source>
</evidence>
<comment type="similarity">
    <text evidence="1 4 5">Belongs to the universal ribosomal protein uL15 family.</text>
</comment>
<dbReference type="SUPFAM" id="SSF52080">
    <property type="entry name" value="Ribosomal proteins L15p and L18e"/>
    <property type="match status" value="1"/>
</dbReference>
<dbReference type="GO" id="GO:0003735">
    <property type="term" value="F:structural constituent of ribosome"/>
    <property type="evidence" value="ECO:0007669"/>
    <property type="project" value="InterPro"/>
</dbReference>
<evidence type="ECO:0000313" key="8">
    <source>
        <dbReference type="EMBL" id="EFL56169.1"/>
    </source>
</evidence>
<dbReference type="InterPro" id="IPR001196">
    <property type="entry name" value="Ribosomal_uL15_CS"/>
</dbReference>
<comment type="subunit">
    <text evidence="4">Part of the 50S ribosomal subunit.</text>
</comment>
<feature type="domain" description="Large ribosomal subunit protein uL15/eL18" evidence="7">
    <location>
        <begin position="76"/>
        <end position="145"/>
    </location>
</feature>
<dbReference type="GO" id="GO:0022625">
    <property type="term" value="C:cytosolic large ribosomal subunit"/>
    <property type="evidence" value="ECO:0007669"/>
    <property type="project" value="TreeGrafter"/>
</dbReference>
<feature type="region of interest" description="Disordered" evidence="6">
    <location>
        <begin position="1"/>
        <end position="54"/>
    </location>
</feature>
<dbReference type="InterPro" id="IPR030878">
    <property type="entry name" value="Ribosomal_uL15"/>
</dbReference>
<dbReference type="EMBL" id="AEDR01000028">
    <property type="protein sequence ID" value="EFL56169.1"/>
    <property type="molecule type" value="Genomic_DNA"/>
</dbReference>
<evidence type="ECO:0000259" key="7">
    <source>
        <dbReference type="Pfam" id="PF00828"/>
    </source>
</evidence>
<comment type="caution">
    <text evidence="8">The sequence shown here is derived from an EMBL/GenBank/DDBJ whole genome shotgun (WGS) entry which is preliminary data.</text>
</comment>
<feature type="compositionally biased region" description="Gly residues" evidence="6">
    <location>
        <begin position="21"/>
        <end position="35"/>
    </location>
</feature>
<dbReference type="AlphaFoldDB" id="E1L670"/>
<keyword evidence="3 4" id="KW-0687">Ribonucleoprotein</keyword>
<evidence type="ECO:0000256" key="3">
    <source>
        <dbReference type="ARBA" id="ARBA00023274"/>
    </source>
</evidence>
<organism evidence="8 9">
    <name type="scientific">Veillonella atypica ACS-049-V-Sch6</name>
    <dbReference type="NCBI Taxonomy" id="866776"/>
    <lineage>
        <taxon>Bacteria</taxon>
        <taxon>Bacillati</taxon>
        <taxon>Bacillota</taxon>
        <taxon>Negativicutes</taxon>
        <taxon>Veillonellales</taxon>
        <taxon>Veillonellaceae</taxon>
        <taxon>Veillonella</taxon>
    </lineage>
</organism>
<evidence type="ECO:0000256" key="4">
    <source>
        <dbReference type="HAMAP-Rule" id="MF_01341"/>
    </source>
</evidence>
<dbReference type="RefSeq" id="WP_005377175.1">
    <property type="nucleotide sequence ID" value="NZ_AEDR01000028.1"/>
</dbReference>
<feature type="compositionally biased region" description="Gly residues" evidence="6">
    <location>
        <begin position="42"/>
        <end position="52"/>
    </location>
</feature>
<dbReference type="InterPro" id="IPR021131">
    <property type="entry name" value="Ribosomal_uL15/eL18"/>
</dbReference>
<dbReference type="Proteomes" id="UP000004211">
    <property type="component" value="Unassembled WGS sequence"/>
</dbReference>
<dbReference type="NCBIfam" id="TIGR01071">
    <property type="entry name" value="rplO_bact"/>
    <property type="match status" value="1"/>
</dbReference>
<proteinExistence type="inferred from homology"/>
<gene>
    <name evidence="4 8" type="primary">rplO</name>
    <name evidence="8" type="ORF">HMPREF9321_1042</name>
</gene>
<name>E1L670_9FIRM</name>
<evidence type="ECO:0000256" key="2">
    <source>
        <dbReference type="ARBA" id="ARBA00022980"/>
    </source>
</evidence>
<sequence length="147" mass="15591">MKLHELQPAAGSKKTRTRVGRGLGSGLGKTSGRGQKGQNSRSGGGVRSGFEGGQMPLYRRLPKRGFNNVFAKQYAEVNVEQLNRFEDGATVDPVALIEAGILKNVHDGIRILGNGSLETKNLTVIANGFTKSAEEKITAAGGKVEVI</sequence>